<dbReference type="PANTHER" id="PTHR33434:SF2">
    <property type="entry name" value="FATTY ACID-BINDING PROTEIN TM_1468"/>
    <property type="match status" value="1"/>
</dbReference>
<dbReference type="InterPro" id="IPR043168">
    <property type="entry name" value="DegV_C"/>
</dbReference>
<dbReference type="SUPFAM" id="SSF82549">
    <property type="entry name" value="DAK1/DegV-like"/>
    <property type="match status" value="1"/>
</dbReference>
<evidence type="ECO:0000256" key="1">
    <source>
        <dbReference type="ARBA" id="ARBA00023121"/>
    </source>
</evidence>
<accession>A0AA35XCS9</accession>
<sequence>MPPALAEQLGVTVVPANVVIDDVNYRDGIDLTADEFYQRLVAGPRLPTTSQPSVGTFQAAYQEILEQGDEIVSIHVSSKLSGTVNSAEQAKASLGDSVPIEVVDSHSASIAVTLKVLGAVDAARQSSSHREVADEVRRDLSRTTAVFALDTLEYLQKGGRVGKAQAFVGSLLSVKPILTLVDGEVHPLERPRNHQRAMRRLIELTREKGQPVRLGVIYSTEQEWATEIRSSLSDLLPEEEIVTARFGPALGTYVGPRAVGVALTVAE</sequence>
<reference evidence="2" key="1">
    <citation type="submission" date="2023-03" db="EMBL/GenBank/DDBJ databases">
        <authorList>
            <person name="Steffen K."/>
            <person name="Cardenas P."/>
        </authorList>
    </citation>
    <scope>NUCLEOTIDE SEQUENCE</scope>
</reference>
<dbReference type="NCBIfam" id="TIGR00762">
    <property type="entry name" value="DegV"/>
    <property type="match status" value="1"/>
</dbReference>
<evidence type="ECO:0000313" key="2">
    <source>
        <dbReference type="EMBL" id="CAI8052704.1"/>
    </source>
</evidence>
<gene>
    <name evidence="2" type="ORF">GBAR_LOCUS28829</name>
</gene>
<dbReference type="GO" id="GO:0008289">
    <property type="term" value="F:lipid binding"/>
    <property type="evidence" value="ECO:0007669"/>
    <property type="project" value="UniProtKB-KW"/>
</dbReference>
<name>A0AA35XCS9_GEOBA</name>
<keyword evidence="3" id="KW-1185">Reference proteome</keyword>
<dbReference type="Gene3D" id="3.30.1180.10">
    <property type="match status" value="1"/>
</dbReference>
<dbReference type="InterPro" id="IPR003797">
    <property type="entry name" value="DegV"/>
</dbReference>
<proteinExistence type="predicted"/>
<comment type="caution">
    <text evidence="2">The sequence shown here is derived from an EMBL/GenBank/DDBJ whole genome shotgun (WGS) entry which is preliminary data.</text>
</comment>
<dbReference type="PROSITE" id="PS51482">
    <property type="entry name" value="DEGV"/>
    <property type="match status" value="1"/>
</dbReference>
<dbReference type="Proteomes" id="UP001174909">
    <property type="component" value="Unassembled WGS sequence"/>
</dbReference>
<dbReference type="PANTHER" id="PTHR33434">
    <property type="entry name" value="DEGV DOMAIN-CONTAINING PROTEIN DR_1986-RELATED"/>
    <property type="match status" value="1"/>
</dbReference>
<organism evidence="2 3">
    <name type="scientific">Geodia barretti</name>
    <name type="common">Barrett's horny sponge</name>
    <dbReference type="NCBI Taxonomy" id="519541"/>
    <lineage>
        <taxon>Eukaryota</taxon>
        <taxon>Metazoa</taxon>
        <taxon>Porifera</taxon>
        <taxon>Demospongiae</taxon>
        <taxon>Heteroscleromorpha</taxon>
        <taxon>Tetractinellida</taxon>
        <taxon>Astrophorina</taxon>
        <taxon>Geodiidae</taxon>
        <taxon>Geodia</taxon>
    </lineage>
</organism>
<evidence type="ECO:0000313" key="3">
    <source>
        <dbReference type="Proteomes" id="UP001174909"/>
    </source>
</evidence>
<keyword evidence="1" id="KW-0446">Lipid-binding</keyword>
<dbReference type="InterPro" id="IPR050270">
    <property type="entry name" value="DegV_domain_contain"/>
</dbReference>
<dbReference type="Pfam" id="PF02645">
    <property type="entry name" value="DegV"/>
    <property type="match status" value="1"/>
</dbReference>
<dbReference type="Gene3D" id="3.40.50.10170">
    <property type="match status" value="1"/>
</dbReference>
<protein>
    <submittedName>
        <fullName evidence="2">DegV domain-containing protein TTE1491</fullName>
    </submittedName>
</protein>
<dbReference type="EMBL" id="CASHTH010004032">
    <property type="protein sequence ID" value="CAI8052704.1"/>
    <property type="molecule type" value="Genomic_DNA"/>
</dbReference>
<dbReference type="AlphaFoldDB" id="A0AA35XCS9"/>